<feature type="signal peptide" evidence="2">
    <location>
        <begin position="1"/>
        <end position="30"/>
    </location>
</feature>
<organism evidence="3 4">
    <name type="scientific">Pseudaquabacterium inlustre</name>
    <dbReference type="NCBI Taxonomy" id="2984192"/>
    <lineage>
        <taxon>Bacteria</taxon>
        <taxon>Pseudomonadati</taxon>
        <taxon>Pseudomonadota</taxon>
        <taxon>Betaproteobacteria</taxon>
        <taxon>Burkholderiales</taxon>
        <taxon>Sphaerotilaceae</taxon>
        <taxon>Pseudaquabacterium</taxon>
    </lineage>
</organism>
<feature type="region of interest" description="Disordered" evidence="1">
    <location>
        <begin position="36"/>
        <end position="56"/>
    </location>
</feature>
<feature type="chain" id="PRO_5045334142" evidence="2">
    <location>
        <begin position="31"/>
        <end position="100"/>
    </location>
</feature>
<gene>
    <name evidence="3" type="ORF">AACH10_10755</name>
</gene>
<dbReference type="RefSeq" id="WP_341410387.1">
    <property type="nucleotide sequence ID" value="NZ_JBBUTH010000004.1"/>
</dbReference>
<evidence type="ECO:0000313" key="3">
    <source>
        <dbReference type="EMBL" id="MEK8050719.1"/>
    </source>
</evidence>
<dbReference type="Proteomes" id="UP001365405">
    <property type="component" value="Unassembled WGS sequence"/>
</dbReference>
<reference evidence="3 4" key="1">
    <citation type="submission" date="2024-04" db="EMBL/GenBank/DDBJ databases">
        <title>Novel species of the genus Ideonella isolated from streams.</title>
        <authorList>
            <person name="Lu H."/>
        </authorList>
    </citation>
    <scope>NUCLEOTIDE SEQUENCE [LARGE SCALE GENOMIC DNA]</scope>
    <source>
        <strain evidence="3 4">DXS22W</strain>
    </source>
</reference>
<accession>A0ABU9CJ27</accession>
<evidence type="ECO:0000256" key="2">
    <source>
        <dbReference type="SAM" id="SignalP"/>
    </source>
</evidence>
<evidence type="ECO:0000256" key="1">
    <source>
        <dbReference type="SAM" id="MobiDB-lite"/>
    </source>
</evidence>
<keyword evidence="4" id="KW-1185">Reference proteome</keyword>
<comment type="caution">
    <text evidence="3">The sequence shown here is derived from an EMBL/GenBank/DDBJ whole genome shotgun (WGS) entry which is preliminary data.</text>
</comment>
<protein>
    <submittedName>
        <fullName evidence="3">Uncharacterized protein</fullName>
    </submittedName>
</protein>
<dbReference type="PROSITE" id="PS51257">
    <property type="entry name" value="PROKAR_LIPOPROTEIN"/>
    <property type="match status" value="1"/>
</dbReference>
<proteinExistence type="predicted"/>
<name>A0ABU9CJ27_9BURK</name>
<dbReference type="EMBL" id="JBBUTH010000004">
    <property type="protein sequence ID" value="MEK8050719.1"/>
    <property type="molecule type" value="Genomic_DNA"/>
</dbReference>
<keyword evidence="2" id="KW-0732">Signal</keyword>
<sequence>MTPRHAVPAGSTGHPLRLALVLAASLTLLAACGGGQDSGTAEAPKADPLAAVPSSAGQTAQGAVDYQLALAKATSEVREPFDVNSVSLAQSDTAEPLAVD</sequence>
<evidence type="ECO:0000313" key="4">
    <source>
        <dbReference type="Proteomes" id="UP001365405"/>
    </source>
</evidence>